<evidence type="ECO:0000313" key="3">
    <source>
        <dbReference type="Proteomes" id="UP000253922"/>
    </source>
</evidence>
<dbReference type="EMBL" id="DF967966">
    <property type="protein sequence ID" value="GAP08268.1"/>
    <property type="molecule type" value="Genomic_DNA"/>
</dbReference>
<evidence type="ECO:0000313" key="4">
    <source>
        <dbReference type="Proteomes" id="UP000264141"/>
    </source>
</evidence>
<evidence type="ECO:0000313" key="1">
    <source>
        <dbReference type="EMBL" id="GAP08268.1"/>
    </source>
</evidence>
<name>A0A3D1JCV7_9CHLR</name>
<proteinExistence type="predicted"/>
<gene>
    <name evidence="1" type="ORF">ATHL_03170</name>
    <name evidence="2" type="ORF">DEQ80_01040</name>
</gene>
<dbReference type="EMBL" id="DPBP01000005">
    <property type="protein sequence ID" value="HCE16420.1"/>
    <property type="molecule type" value="Genomic_DNA"/>
</dbReference>
<reference evidence="1" key="1">
    <citation type="journal article" date="2015" name="Genome Announc.">
        <title>Draft Genome Sequences of Anaerolinea thermolimosa IMO-1, Bellilinea caldifistulae GOMI-1, Leptolinea tardivitalis YMTK-2, Levilinea saccharolytica KIBI-1, Longilinea arvoryzae KOME-1, Previously Described as Members of the Class Anaerolineae (Chloroflexi).</title>
        <authorList>
            <person name="Matsuura N."/>
            <person name="Tourlousse M.D."/>
            <person name="Ohashi A."/>
            <person name="Hugenholtz P."/>
            <person name="Sekiguchi Y."/>
        </authorList>
    </citation>
    <scope>NUCLEOTIDE SEQUENCE</scope>
    <source>
        <strain evidence="1">IMO-1</strain>
    </source>
</reference>
<dbReference type="RefSeq" id="WP_062195744.1">
    <property type="nucleotide sequence ID" value="NZ_DF967966.1"/>
</dbReference>
<dbReference type="Proteomes" id="UP000264141">
    <property type="component" value="Unassembled WGS sequence"/>
</dbReference>
<organism evidence="2 4">
    <name type="scientific">Anaerolinea thermolimosa</name>
    <dbReference type="NCBI Taxonomy" id="229919"/>
    <lineage>
        <taxon>Bacteria</taxon>
        <taxon>Bacillati</taxon>
        <taxon>Chloroflexota</taxon>
        <taxon>Anaerolineae</taxon>
        <taxon>Anaerolineales</taxon>
        <taxon>Anaerolineaceae</taxon>
        <taxon>Anaerolinea</taxon>
    </lineage>
</organism>
<keyword evidence="3" id="KW-1185">Reference proteome</keyword>
<dbReference type="Proteomes" id="UP000253922">
    <property type="component" value="Unassembled WGS sequence"/>
</dbReference>
<accession>A0A3D1JCV7</accession>
<dbReference type="STRING" id="229919.GCA_001050195_03109"/>
<protein>
    <submittedName>
        <fullName evidence="2">Uncharacterized protein</fullName>
    </submittedName>
</protein>
<evidence type="ECO:0000313" key="2">
    <source>
        <dbReference type="EMBL" id="HCE16420.1"/>
    </source>
</evidence>
<sequence>MSNLINPIAHRVGRVLTCLQRMGWPFLYLGAALRGRVAPFGVWWIIRGNHPKITPELDV</sequence>
<reference evidence="3" key="2">
    <citation type="submission" date="2015-07" db="EMBL/GenBank/DDBJ databases">
        <title>Draft Genome Sequences of Anaerolinea thermolimosa IMO-1, Bellilinea caldifistulae GOMI-1, Leptolinea tardivitalis YMTK-2, Levilinea saccharolytica KIBI-1,Longilinea arvoryzae KOME-1, Previously Described as Members of the Anaerolineaceae (Chloroflexi).</title>
        <authorList>
            <person name="Sekiguchi Y."/>
            <person name="Ohashi A."/>
            <person name="Matsuura N."/>
            <person name="Tourlousse M.D."/>
        </authorList>
    </citation>
    <scope>NUCLEOTIDE SEQUENCE [LARGE SCALE GENOMIC DNA]</scope>
    <source>
        <strain evidence="3">IMO-1</strain>
    </source>
</reference>
<reference evidence="2 4" key="3">
    <citation type="journal article" date="2018" name="Nat. Biotechnol.">
        <title>A standardized bacterial taxonomy based on genome phylogeny substantially revises the tree of life.</title>
        <authorList>
            <person name="Parks D.H."/>
            <person name="Chuvochina M."/>
            <person name="Waite D.W."/>
            <person name="Rinke C."/>
            <person name="Skarshewski A."/>
            <person name="Chaumeil P.A."/>
            <person name="Hugenholtz P."/>
        </authorList>
    </citation>
    <scope>NUCLEOTIDE SEQUENCE [LARGE SCALE GENOMIC DNA]</scope>
    <source>
        <strain evidence="2">UBA8781</strain>
    </source>
</reference>
<dbReference type="AlphaFoldDB" id="A0A3D1JCV7"/>